<protein>
    <recommendedName>
        <fullName evidence="1">VWFA domain-containing protein</fullName>
    </recommendedName>
</protein>
<dbReference type="Pfam" id="PF00092">
    <property type="entry name" value="VWA"/>
    <property type="match status" value="1"/>
</dbReference>
<dbReference type="RefSeq" id="WP_075366171.1">
    <property type="nucleotide sequence ID" value="NZ_MLBF01000036.1"/>
</dbReference>
<dbReference type="STRING" id="1888891.DSOL_3722"/>
<dbReference type="Proteomes" id="UP000186102">
    <property type="component" value="Unassembled WGS sequence"/>
</dbReference>
<dbReference type="PROSITE" id="PS50234">
    <property type="entry name" value="VWFA"/>
    <property type="match status" value="1"/>
</dbReference>
<sequence length="95" mass="10266">MKKTLLTDGMAYAGITTPLALAKKAEEIAQSGVQVSTFGLGEDFEEDLLQQMAEAGKGNFYYIETPDQIPGIFEQELTGLLSLIAQNLVLTIKPS</sequence>
<organism evidence="2 3">
    <name type="scientific">Desulfosporosinus metallidurans</name>
    <dbReference type="NCBI Taxonomy" id="1888891"/>
    <lineage>
        <taxon>Bacteria</taxon>
        <taxon>Bacillati</taxon>
        <taxon>Bacillota</taxon>
        <taxon>Clostridia</taxon>
        <taxon>Eubacteriales</taxon>
        <taxon>Desulfitobacteriaceae</taxon>
        <taxon>Desulfosporosinus</taxon>
    </lineage>
</organism>
<dbReference type="InterPro" id="IPR036465">
    <property type="entry name" value="vWFA_dom_sf"/>
</dbReference>
<evidence type="ECO:0000259" key="1">
    <source>
        <dbReference type="PROSITE" id="PS50234"/>
    </source>
</evidence>
<evidence type="ECO:0000313" key="2">
    <source>
        <dbReference type="EMBL" id="OLN29061.1"/>
    </source>
</evidence>
<keyword evidence="3" id="KW-1185">Reference proteome</keyword>
<dbReference type="InterPro" id="IPR002035">
    <property type="entry name" value="VWF_A"/>
</dbReference>
<name>A0A1Q8QNZ3_9FIRM</name>
<dbReference type="EMBL" id="MLBF01000036">
    <property type="protein sequence ID" value="OLN29061.1"/>
    <property type="molecule type" value="Genomic_DNA"/>
</dbReference>
<dbReference type="SUPFAM" id="SSF53300">
    <property type="entry name" value="vWA-like"/>
    <property type="match status" value="1"/>
</dbReference>
<reference evidence="2 3" key="1">
    <citation type="submission" date="2016-09" db="EMBL/GenBank/DDBJ databases">
        <title>Complete genome of Desulfosporosinus sp. OL.</title>
        <authorList>
            <person name="Mardanov A."/>
            <person name="Beletsky A."/>
            <person name="Panova A."/>
            <person name="Karnachuk O."/>
            <person name="Ravin N."/>
        </authorList>
    </citation>
    <scope>NUCLEOTIDE SEQUENCE [LARGE SCALE GENOMIC DNA]</scope>
    <source>
        <strain evidence="2 3">OL</strain>
    </source>
</reference>
<proteinExistence type="predicted"/>
<feature type="domain" description="VWFA" evidence="1">
    <location>
        <begin position="5"/>
        <end position="77"/>
    </location>
</feature>
<dbReference type="AlphaFoldDB" id="A0A1Q8QNZ3"/>
<evidence type="ECO:0000313" key="3">
    <source>
        <dbReference type="Proteomes" id="UP000186102"/>
    </source>
</evidence>
<dbReference type="Gene3D" id="3.40.50.410">
    <property type="entry name" value="von Willebrand factor, type A domain"/>
    <property type="match status" value="1"/>
</dbReference>
<accession>A0A1Q8QNZ3</accession>
<gene>
    <name evidence="2" type="ORF">DSOL_3722</name>
</gene>
<comment type="caution">
    <text evidence="2">The sequence shown here is derived from an EMBL/GenBank/DDBJ whole genome shotgun (WGS) entry which is preliminary data.</text>
</comment>